<dbReference type="EMBL" id="BAABFF010000001">
    <property type="protein sequence ID" value="GAA4562964.1"/>
    <property type="molecule type" value="Genomic_DNA"/>
</dbReference>
<accession>A0ABP8S6T1</accession>
<comment type="caution">
    <text evidence="2">The sequence shown here is derived from an EMBL/GenBank/DDBJ whole genome shotgun (WGS) entry which is preliminary data.</text>
</comment>
<name>A0ABP8S6T1_9ACTN</name>
<feature type="coiled-coil region" evidence="1">
    <location>
        <begin position="196"/>
        <end position="230"/>
    </location>
</feature>
<proteinExistence type="predicted"/>
<dbReference type="Gene3D" id="3.40.50.300">
    <property type="entry name" value="P-loop containing nucleotide triphosphate hydrolases"/>
    <property type="match status" value="1"/>
</dbReference>
<organism evidence="2 3">
    <name type="scientific">Actinocorallia cavernae</name>
    <dbReference type="NCBI Taxonomy" id="328075"/>
    <lineage>
        <taxon>Bacteria</taxon>
        <taxon>Bacillati</taxon>
        <taxon>Actinomycetota</taxon>
        <taxon>Actinomycetes</taxon>
        <taxon>Streptosporangiales</taxon>
        <taxon>Thermomonosporaceae</taxon>
        <taxon>Actinocorallia</taxon>
    </lineage>
</organism>
<evidence type="ECO:0000256" key="1">
    <source>
        <dbReference type="SAM" id="Coils"/>
    </source>
</evidence>
<evidence type="ECO:0000313" key="2">
    <source>
        <dbReference type="EMBL" id="GAA4562964.1"/>
    </source>
</evidence>
<protein>
    <submittedName>
        <fullName evidence="2">DUF3732 domain-containing protein</fullName>
    </submittedName>
</protein>
<dbReference type="Proteomes" id="UP001500691">
    <property type="component" value="Unassembled WGS sequence"/>
</dbReference>
<feature type="coiled-coil region" evidence="1">
    <location>
        <begin position="272"/>
        <end position="306"/>
    </location>
</feature>
<feature type="coiled-coil region" evidence="1">
    <location>
        <begin position="391"/>
        <end position="418"/>
    </location>
</feature>
<evidence type="ECO:0000313" key="3">
    <source>
        <dbReference type="Proteomes" id="UP001500691"/>
    </source>
</evidence>
<reference evidence="3" key="1">
    <citation type="journal article" date="2019" name="Int. J. Syst. Evol. Microbiol.">
        <title>The Global Catalogue of Microorganisms (GCM) 10K type strain sequencing project: providing services to taxonomists for standard genome sequencing and annotation.</title>
        <authorList>
            <consortium name="The Broad Institute Genomics Platform"/>
            <consortium name="The Broad Institute Genome Sequencing Center for Infectious Disease"/>
            <person name="Wu L."/>
            <person name="Ma J."/>
        </authorList>
    </citation>
    <scope>NUCLEOTIDE SEQUENCE [LARGE SCALE GENOMIC DNA]</scope>
    <source>
        <strain evidence="3">JCM 13278</strain>
    </source>
</reference>
<dbReference type="InterPro" id="IPR027417">
    <property type="entry name" value="P-loop_NTPase"/>
</dbReference>
<keyword evidence="1" id="KW-0175">Coiled coil</keyword>
<keyword evidence="3" id="KW-1185">Reference proteome</keyword>
<dbReference type="RefSeq" id="WP_346074888.1">
    <property type="nucleotide sequence ID" value="NZ_BAABFF010000001.1"/>
</dbReference>
<dbReference type="SUPFAM" id="SSF52540">
    <property type="entry name" value="P-loop containing nucleoside triphosphate hydrolases"/>
    <property type="match status" value="1"/>
</dbReference>
<dbReference type="Pfam" id="PF12532">
    <property type="entry name" value="DUF3732"/>
    <property type="match status" value="1"/>
</dbReference>
<sequence length="653" mass="72258">MQLLAIALYSRDGRRQVLDFKPGALNVITGESATGKSALLDILDYCTGRDTLQLPVGPITDTVSWYAALFQLGDTRAVVARPAPKSTGRSRQAMLTFGAQLDIPELTQLAVNTDTTTLRRHLGRRIGITESHRLADDRRVDAETGAHLGHAMLLCLQGQADIVSRYGLFHRQGEHFIAQAIKATLPYFLGAATFDQARKQTQLTAAKNRLTDAEAEYDRAGRASDEAETTIAALWREAHTLGMVPAEAPPREAALEALFAAVTSPPDVQPGDHEFEQRFVNLQRECDQLRERLRELAADRQTLMEGSSAADEFARSARIPRDRLASLNLLPLHEEGTEDVARDSGDSVCPLCRMAAPNPDPSVAALNRSLHRLSKHLDGVEATRPARHKALEEISRRTTELRQQLLAAEKALKALTANRGATAALPRQAPSDFIRGRIYGVLSTLRHADETGVSRLRRLRDTARAMVGALEDELSPEQEYEALRARLVPIGRDIARWARELELEHGGTDIWLDADELTVTVGSDVSRIPMSRIGSAANWTGYHVVAHLALHRYFVLQNRPVPRILVLDQPTQAWYLPDSAGEASGDDTEAVERLFRLIHDIVRDLAPDLQVIVCDHVNLPISWFQQAVVQNWRGGKKLIPQDWIDSVDQAEAP</sequence>
<dbReference type="InterPro" id="IPR022205">
    <property type="entry name" value="DUF3732"/>
</dbReference>
<gene>
    <name evidence="2" type="ORF">GCM10023100_00930</name>
</gene>